<protein>
    <recommendedName>
        <fullName evidence="3">SnoaL-like polyketide cyclase</fullName>
    </recommendedName>
</protein>
<organism evidence="1 2">
    <name type="scientific">Priestia taiwanensis</name>
    <dbReference type="NCBI Taxonomy" id="1347902"/>
    <lineage>
        <taxon>Bacteria</taxon>
        <taxon>Bacillati</taxon>
        <taxon>Bacillota</taxon>
        <taxon>Bacilli</taxon>
        <taxon>Bacillales</taxon>
        <taxon>Bacillaceae</taxon>
        <taxon>Priestia</taxon>
    </lineage>
</organism>
<evidence type="ECO:0008006" key="3">
    <source>
        <dbReference type="Google" id="ProtNLM"/>
    </source>
</evidence>
<dbReference type="GO" id="GO:0030638">
    <property type="term" value="P:polyketide metabolic process"/>
    <property type="evidence" value="ECO:0007669"/>
    <property type="project" value="InterPro"/>
</dbReference>
<dbReference type="RefSeq" id="WP_188389231.1">
    <property type="nucleotide sequence ID" value="NZ_BMFK01000002.1"/>
</dbReference>
<dbReference type="InterPro" id="IPR032710">
    <property type="entry name" value="NTF2-like_dom_sf"/>
</dbReference>
<dbReference type="Gene3D" id="3.10.450.50">
    <property type="match status" value="1"/>
</dbReference>
<dbReference type="Pfam" id="PF07366">
    <property type="entry name" value="SnoaL"/>
    <property type="match status" value="1"/>
</dbReference>
<dbReference type="SUPFAM" id="SSF54427">
    <property type="entry name" value="NTF2-like"/>
    <property type="match status" value="1"/>
</dbReference>
<dbReference type="Proteomes" id="UP000605259">
    <property type="component" value="Unassembled WGS sequence"/>
</dbReference>
<reference evidence="1" key="2">
    <citation type="submission" date="2020-09" db="EMBL/GenBank/DDBJ databases">
        <authorList>
            <person name="Sun Q."/>
            <person name="Zhou Y."/>
        </authorList>
    </citation>
    <scope>NUCLEOTIDE SEQUENCE</scope>
    <source>
        <strain evidence="1">CGMCC 1.12698</strain>
    </source>
</reference>
<accession>A0A917AWI7</accession>
<dbReference type="AlphaFoldDB" id="A0A917AWI7"/>
<reference evidence="1" key="1">
    <citation type="journal article" date="2014" name="Int. J. Syst. Evol. Microbiol.">
        <title>Complete genome sequence of Corynebacterium casei LMG S-19264T (=DSM 44701T), isolated from a smear-ripened cheese.</title>
        <authorList>
            <consortium name="US DOE Joint Genome Institute (JGI-PGF)"/>
            <person name="Walter F."/>
            <person name="Albersmeier A."/>
            <person name="Kalinowski J."/>
            <person name="Ruckert C."/>
        </authorList>
    </citation>
    <scope>NUCLEOTIDE SEQUENCE</scope>
    <source>
        <strain evidence="1">CGMCC 1.12698</strain>
    </source>
</reference>
<keyword evidence="2" id="KW-1185">Reference proteome</keyword>
<sequence>MNPEEIVKQFMKEVRSGRNIHLAPELMADKVFAHQIQSEEETTIERTPYEYAEHVQEMLDAYGNFSLEIEELLPSTDNRVYVRWKQIGTHIGEIDGFAPTGLPVIEYASAVYVVECNKIVEYWIQIDRMGIHRQLEQNKQTITSL</sequence>
<dbReference type="InterPro" id="IPR009959">
    <property type="entry name" value="Cyclase_SnoaL-like"/>
</dbReference>
<dbReference type="EMBL" id="BMFK01000002">
    <property type="protein sequence ID" value="GGE77929.1"/>
    <property type="molecule type" value="Genomic_DNA"/>
</dbReference>
<gene>
    <name evidence="1" type="ORF">GCM10007140_29500</name>
</gene>
<proteinExistence type="predicted"/>
<evidence type="ECO:0000313" key="1">
    <source>
        <dbReference type="EMBL" id="GGE77929.1"/>
    </source>
</evidence>
<comment type="caution">
    <text evidence="1">The sequence shown here is derived from an EMBL/GenBank/DDBJ whole genome shotgun (WGS) entry which is preliminary data.</text>
</comment>
<evidence type="ECO:0000313" key="2">
    <source>
        <dbReference type="Proteomes" id="UP000605259"/>
    </source>
</evidence>
<name>A0A917AWI7_9BACI</name>